<dbReference type="AlphaFoldDB" id="A0A0M2SV28"/>
<dbReference type="InterPro" id="IPR015864">
    <property type="entry name" value="FAD_synthase"/>
</dbReference>
<dbReference type="GO" id="GO:0008531">
    <property type="term" value="F:riboflavin kinase activity"/>
    <property type="evidence" value="ECO:0007669"/>
    <property type="project" value="UniProtKB-UniRule"/>
</dbReference>
<keyword evidence="10" id="KW-0067">ATP-binding</keyword>
<sequence>MKTIFMNAQNLPSVQKQATPCVMALGYFDGVHLGHQQVIQHAYEEAKRRGLPLALMSFRPHPIFVLSGGKRLVPHLTTLCQKQKILAKLGVDLFYLVEFTPKFAKLSPQKFVQDYLLGLEVTHAVAGFDFSYGAKGSARLNQIPADSDGLITVTEVDCLAHQGEKISSTAIRQRLLSAKVDEIRHFLGKDYFVKTTWNGHKFMLIEDTMLPAPGIYEAELEGPDRILKSIILVDEQGELHPLESKANLLRGTIIIHLLRQVKTSLSSQTFS</sequence>
<accession>A0A0M2SV28</accession>
<dbReference type="EMBL" id="LAYY01000030">
    <property type="protein sequence ID" value="KKK36485.1"/>
    <property type="molecule type" value="Genomic_DNA"/>
</dbReference>
<keyword evidence="14" id="KW-1185">Reference proteome</keyword>
<evidence type="ECO:0000256" key="1">
    <source>
        <dbReference type="ARBA" id="ARBA00004726"/>
    </source>
</evidence>
<keyword evidence="5" id="KW-0288">FMN</keyword>
<dbReference type="UniPathway" id="UPA00276">
    <property type="reaction ID" value="UER00406"/>
</dbReference>
<name>A0A0M2SV28_9BACI</name>
<dbReference type="FunFam" id="3.40.50.620:FF:000021">
    <property type="entry name" value="Riboflavin biosynthesis protein"/>
    <property type="match status" value="1"/>
</dbReference>
<dbReference type="Pfam" id="PF06574">
    <property type="entry name" value="FAD_syn"/>
    <property type="match status" value="1"/>
</dbReference>
<keyword evidence="7" id="KW-0548">Nucleotidyltransferase</keyword>
<dbReference type="InterPro" id="IPR014729">
    <property type="entry name" value="Rossmann-like_a/b/a_fold"/>
</dbReference>
<proteinExistence type="inferred from homology"/>
<organism evidence="13 14">
    <name type="scientific">Mesobacillus campisalis</name>
    <dbReference type="NCBI Taxonomy" id="1408103"/>
    <lineage>
        <taxon>Bacteria</taxon>
        <taxon>Bacillati</taxon>
        <taxon>Bacillota</taxon>
        <taxon>Bacilli</taxon>
        <taxon>Bacillales</taxon>
        <taxon>Bacillaceae</taxon>
        <taxon>Mesobacillus</taxon>
    </lineage>
</organism>
<dbReference type="UniPathway" id="UPA00277">
    <property type="reaction ID" value="UER00407"/>
</dbReference>
<evidence type="ECO:0000256" key="11">
    <source>
        <dbReference type="ARBA" id="ARBA00049494"/>
    </source>
</evidence>
<dbReference type="GO" id="GO:0006747">
    <property type="term" value="P:FAD biosynthetic process"/>
    <property type="evidence" value="ECO:0007669"/>
    <property type="project" value="UniProtKB-UniRule"/>
</dbReference>
<evidence type="ECO:0000256" key="2">
    <source>
        <dbReference type="ARBA" id="ARBA00010214"/>
    </source>
</evidence>
<comment type="caution">
    <text evidence="13">The sequence shown here is derived from an EMBL/GenBank/DDBJ whole genome shotgun (WGS) entry which is preliminary data.</text>
</comment>
<dbReference type="GO" id="GO:0005524">
    <property type="term" value="F:ATP binding"/>
    <property type="evidence" value="ECO:0007669"/>
    <property type="project" value="UniProtKB-UniRule"/>
</dbReference>
<dbReference type="Gene3D" id="3.40.50.620">
    <property type="entry name" value="HUPs"/>
    <property type="match status" value="1"/>
</dbReference>
<evidence type="ECO:0000256" key="5">
    <source>
        <dbReference type="ARBA" id="ARBA00022643"/>
    </source>
</evidence>
<evidence type="ECO:0000313" key="14">
    <source>
        <dbReference type="Proteomes" id="UP000034166"/>
    </source>
</evidence>
<dbReference type="PANTHER" id="PTHR22749">
    <property type="entry name" value="RIBOFLAVIN KINASE/FMN ADENYLYLTRANSFERASE"/>
    <property type="match status" value="1"/>
</dbReference>
<evidence type="ECO:0000256" key="7">
    <source>
        <dbReference type="ARBA" id="ARBA00022695"/>
    </source>
</evidence>
<dbReference type="RefSeq" id="WP_046525392.1">
    <property type="nucleotide sequence ID" value="NZ_LAYY01000030.1"/>
</dbReference>
<dbReference type="PANTHER" id="PTHR22749:SF6">
    <property type="entry name" value="RIBOFLAVIN KINASE"/>
    <property type="match status" value="1"/>
</dbReference>
<evidence type="ECO:0000313" key="13">
    <source>
        <dbReference type="EMBL" id="KKK36485.1"/>
    </source>
</evidence>
<dbReference type="Proteomes" id="UP000034166">
    <property type="component" value="Unassembled WGS sequence"/>
</dbReference>
<dbReference type="OrthoDB" id="9803667at2"/>
<dbReference type="EC" id="2.7.7.2" evidence="3"/>
<dbReference type="CDD" id="cd02064">
    <property type="entry name" value="FAD_synthetase_N"/>
    <property type="match status" value="1"/>
</dbReference>
<evidence type="ECO:0000256" key="9">
    <source>
        <dbReference type="ARBA" id="ARBA00022827"/>
    </source>
</evidence>
<comment type="pathway">
    <text evidence="1">Cofactor biosynthesis; FAD biosynthesis; FAD from FMN: step 1/1.</text>
</comment>
<keyword evidence="9" id="KW-0274">FAD</keyword>
<evidence type="ECO:0000256" key="3">
    <source>
        <dbReference type="ARBA" id="ARBA00012393"/>
    </source>
</evidence>
<evidence type="ECO:0000259" key="12">
    <source>
        <dbReference type="Pfam" id="PF06574"/>
    </source>
</evidence>
<dbReference type="SUPFAM" id="SSF52374">
    <property type="entry name" value="Nucleotidylyl transferase"/>
    <property type="match status" value="1"/>
</dbReference>
<reference evidence="13 14" key="1">
    <citation type="submission" date="2015-04" db="EMBL/GenBank/DDBJ databases">
        <title>Taxonomic description and genome sequence of Bacillus campisalis sp. nov., a novel member of the genus Bacillus isolated from solar saltern.</title>
        <authorList>
            <person name="Mathan Kumar R."/>
            <person name="Kaur G."/>
            <person name="Kumar A."/>
            <person name="Singh N.K."/>
            <person name="Kaur N."/>
            <person name="Kumar N."/>
            <person name="Mayilraj S."/>
        </authorList>
    </citation>
    <scope>NUCLEOTIDE SEQUENCE [LARGE SCALE GENOMIC DNA]</scope>
    <source>
        <strain evidence="13 14">SA2-6</strain>
    </source>
</reference>
<keyword evidence="6" id="KW-0808">Transferase</keyword>
<dbReference type="GO" id="GO:0009231">
    <property type="term" value="P:riboflavin biosynthetic process"/>
    <property type="evidence" value="ECO:0007669"/>
    <property type="project" value="InterPro"/>
</dbReference>
<keyword evidence="8" id="KW-0547">Nucleotide-binding</keyword>
<comment type="similarity">
    <text evidence="2">Belongs to the RibF family.</text>
</comment>
<evidence type="ECO:0000256" key="10">
    <source>
        <dbReference type="ARBA" id="ARBA00022840"/>
    </source>
</evidence>
<evidence type="ECO:0000256" key="6">
    <source>
        <dbReference type="ARBA" id="ARBA00022679"/>
    </source>
</evidence>
<dbReference type="GO" id="GO:0009398">
    <property type="term" value="P:FMN biosynthetic process"/>
    <property type="evidence" value="ECO:0007669"/>
    <property type="project" value="UniProtKB-UniRule"/>
</dbReference>
<dbReference type="PATRIC" id="fig|1408103.3.peg.4232"/>
<evidence type="ECO:0000256" key="8">
    <source>
        <dbReference type="ARBA" id="ARBA00022741"/>
    </source>
</evidence>
<dbReference type="GO" id="GO:0003919">
    <property type="term" value="F:FMN adenylyltransferase activity"/>
    <property type="evidence" value="ECO:0007669"/>
    <property type="project" value="UniProtKB-UniRule"/>
</dbReference>
<keyword evidence="4" id="KW-0285">Flavoprotein</keyword>
<protein>
    <recommendedName>
        <fullName evidence="3">FAD synthase</fullName>
        <ecNumber evidence="3">2.7.7.2</ecNumber>
    </recommendedName>
</protein>
<evidence type="ECO:0000256" key="4">
    <source>
        <dbReference type="ARBA" id="ARBA00022630"/>
    </source>
</evidence>
<gene>
    <name evidence="13" type="ORF">WQ57_19115</name>
</gene>
<dbReference type="InterPro" id="IPR023468">
    <property type="entry name" value="Riboflavin_kinase"/>
</dbReference>
<feature type="domain" description="FAD synthetase" evidence="12">
    <location>
        <begin position="15"/>
        <end position="170"/>
    </location>
</feature>
<comment type="catalytic activity">
    <reaction evidence="11">
        <text>FMN + ATP + H(+) = FAD + diphosphate</text>
        <dbReference type="Rhea" id="RHEA:17237"/>
        <dbReference type="ChEBI" id="CHEBI:15378"/>
        <dbReference type="ChEBI" id="CHEBI:30616"/>
        <dbReference type="ChEBI" id="CHEBI:33019"/>
        <dbReference type="ChEBI" id="CHEBI:57692"/>
        <dbReference type="ChEBI" id="CHEBI:58210"/>
        <dbReference type="EC" id="2.7.7.2"/>
    </reaction>
</comment>